<evidence type="ECO:0000313" key="2">
    <source>
        <dbReference type="Proteomes" id="UP000735302"/>
    </source>
</evidence>
<name>A0AAV4D6U3_9GAST</name>
<accession>A0AAV4D6U3</accession>
<evidence type="ECO:0000313" key="1">
    <source>
        <dbReference type="EMBL" id="GFO39852.1"/>
    </source>
</evidence>
<dbReference type="Proteomes" id="UP000735302">
    <property type="component" value="Unassembled WGS sequence"/>
</dbReference>
<dbReference type="AlphaFoldDB" id="A0AAV4D6U3"/>
<comment type="caution">
    <text evidence="1">The sequence shown here is derived from an EMBL/GenBank/DDBJ whole genome shotgun (WGS) entry which is preliminary data.</text>
</comment>
<reference evidence="1 2" key="1">
    <citation type="journal article" date="2021" name="Elife">
        <title>Chloroplast acquisition without the gene transfer in kleptoplastic sea slugs, Plakobranchus ocellatus.</title>
        <authorList>
            <person name="Maeda T."/>
            <person name="Takahashi S."/>
            <person name="Yoshida T."/>
            <person name="Shimamura S."/>
            <person name="Takaki Y."/>
            <person name="Nagai Y."/>
            <person name="Toyoda A."/>
            <person name="Suzuki Y."/>
            <person name="Arimoto A."/>
            <person name="Ishii H."/>
            <person name="Satoh N."/>
            <person name="Nishiyama T."/>
            <person name="Hasebe M."/>
            <person name="Maruyama T."/>
            <person name="Minagawa J."/>
            <person name="Obokata J."/>
            <person name="Shigenobu S."/>
        </authorList>
    </citation>
    <scope>NUCLEOTIDE SEQUENCE [LARGE SCALE GENOMIC DNA]</scope>
</reference>
<gene>
    <name evidence="1" type="ORF">PoB_006635700</name>
</gene>
<proteinExistence type="predicted"/>
<sequence length="238" mass="26443">MFTLVDYPNGNVNKIMRPERLQAHDDNNQPQCCLNCLTVPTLPLCPEPRLRELKGSRHQVVQVFCTERLPHTSFRTWPMGAAGGPRDTLLQVKRKSPVIEQARRAAGPGRGVISRHWIHGIGPGLYTLFSPGWAKRSGGLPGRVEYYLVRSSKFESHFVAPMCPPSTKWCIALPDEPPLHYIFANIFGDRACDNVKVSVSSRNSPAVRRLAQDAKTSSINHNLSARQCGPAKIIAKPC</sequence>
<protein>
    <submittedName>
        <fullName evidence="1">Uncharacterized protein</fullName>
    </submittedName>
</protein>
<organism evidence="1 2">
    <name type="scientific">Plakobranchus ocellatus</name>
    <dbReference type="NCBI Taxonomy" id="259542"/>
    <lineage>
        <taxon>Eukaryota</taxon>
        <taxon>Metazoa</taxon>
        <taxon>Spiralia</taxon>
        <taxon>Lophotrochozoa</taxon>
        <taxon>Mollusca</taxon>
        <taxon>Gastropoda</taxon>
        <taxon>Heterobranchia</taxon>
        <taxon>Euthyneura</taxon>
        <taxon>Panpulmonata</taxon>
        <taxon>Sacoglossa</taxon>
        <taxon>Placobranchoidea</taxon>
        <taxon>Plakobranchidae</taxon>
        <taxon>Plakobranchus</taxon>
    </lineage>
</organism>
<dbReference type="EMBL" id="BLXT01007525">
    <property type="protein sequence ID" value="GFO39852.1"/>
    <property type="molecule type" value="Genomic_DNA"/>
</dbReference>
<keyword evidence="2" id="KW-1185">Reference proteome</keyword>